<gene>
    <name evidence="1" type="ORF">SAMN04488525_101854</name>
</gene>
<dbReference type="EMBL" id="FNQH01000001">
    <property type="protein sequence ID" value="SEA00875.1"/>
    <property type="molecule type" value="Genomic_DNA"/>
</dbReference>
<keyword evidence="2" id="KW-1185">Reference proteome</keyword>
<evidence type="ECO:0000313" key="1">
    <source>
        <dbReference type="EMBL" id="SEA00875.1"/>
    </source>
</evidence>
<comment type="caution">
    <text evidence="1">The sequence shown here is derived from an EMBL/GenBank/DDBJ whole genome shotgun (WGS) entry which is preliminary data.</text>
</comment>
<dbReference type="Pfam" id="PF10083">
    <property type="entry name" value="DUF2321"/>
    <property type="match status" value="1"/>
</dbReference>
<dbReference type="InterPro" id="IPR016891">
    <property type="entry name" value="DUF2321"/>
</dbReference>
<protein>
    <recommendedName>
        <fullName evidence="3">DUF2321 domain-containing protein</fullName>
    </recommendedName>
</protein>
<sequence>MANYYTGFICNNGHVRSSYGECSETFCPECGSEVLHQCPSCNTLIRGIKNDDFSSFYKYKRPNYCFKCSKPLPWTEKILENSVELLSLDTQLDSETKALIKNALPDLLVETPTTNVAIAKYQTYMSGASKIVKDGMRNLLVDVLSETVKKSLFG</sequence>
<evidence type="ECO:0008006" key="3">
    <source>
        <dbReference type="Google" id="ProtNLM"/>
    </source>
</evidence>
<organism evidence="1 2">
    <name type="scientific">Trichococcus collinsii</name>
    <dbReference type="NCBI Taxonomy" id="157076"/>
    <lineage>
        <taxon>Bacteria</taxon>
        <taxon>Bacillati</taxon>
        <taxon>Bacillota</taxon>
        <taxon>Bacilli</taxon>
        <taxon>Lactobacillales</taxon>
        <taxon>Carnobacteriaceae</taxon>
        <taxon>Trichococcus</taxon>
    </lineage>
</organism>
<dbReference type="AlphaFoldDB" id="A0AB37ZZ64"/>
<name>A0AB37ZZ64_9LACT</name>
<reference evidence="1 2" key="1">
    <citation type="submission" date="2016-10" db="EMBL/GenBank/DDBJ databases">
        <authorList>
            <person name="Varghese N."/>
            <person name="Submissions S."/>
        </authorList>
    </citation>
    <scope>NUCLEOTIDE SEQUENCE [LARGE SCALE GENOMIC DNA]</scope>
    <source>
        <strain evidence="1 2">DSM 14526</strain>
    </source>
</reference>
<dbReference type="Proteomes" id="UP000199042">
    <property type="component" value="Unassembled WGS sequence"/>
</dbReference>
<evidence type="ECO:0000313" key="2">
    <source>
        <dbReference type="Proteomes" id="UP000199042"/>
    </source>
</evidence>
<proteinExistence type="predicted"/>
<accession>A0AB37ZZ64</accession>
<dbReference type="RefSeq" id="WP_086986891.1">
    <property type="nucleotide sequence ID" value="NZ_FJNA01000002.1"/>
</dbReference>